<keyword evidence="1" id="KW-0479">Metal-binding</keyword>
<dbReference type="Gene3D" id="3.30.460.10">
    <property type="entry name" value="Beta Polymerase, domain 2"/>
    <property type="match status" value="1"/>
</dbReference>
<dbReference type="InterPro" id="IPR045862">
    <property type="entry name" value="Trf4-like"/>
</dbReference>
<dbReference type="GO" id="GO:0031123">
    <property type="term" value="P:RNA 3'-end processing"/>
    <property type="evidence" value="ECO:0007669"/>
    <property type="project" value="TreeGrafter"/>
</dbReference>
<accession>A0A485KJN5</accession>
<dbReference type="InterPro" id="IPR054708">
    <property type="entry name" value="MTPAP-like_central"/>
</dbReference>
<dbReference type="GO" id="GO:0043634">
    <property type="term" value="P:polyadenylation-dependent ncRNA catabolic process"/>
    <property type="evidence" value="ECO:0007669"/>
    <property type="project" value="TreeGrafter"/>
</dbReference>
<organism evidence="7 8">
    <name type="scientific">Aphanomyces stellatus</name>
    <dbReference type="NCBI Taxonomy" id="120398"/>
    <lineage>
        <taxon>Eukaryota</taxon>
        <taxon>Sar</taxon>
        <taxon>Stramenopiles</taxon>
        <taxon>Oomycota</taxon>
        <taxon>Saprolegniomycetes</taxon>
        <taxon>Saprolegniales</taxon>
        <taxon>Verrucalvaceae</taxon>
        <taxon>Aphanomyces</taxon>
    </lineage>
</organism>
<dbReference type="GO" id="GO:0046872">
    <property type="term" value="F:metal ion binding"/>
    <property type="evidence" value="ECO:0007669"/>
    <property type="project" value="UniProtKB-KW"/>
</dbReference>
<gene>
    <name evidence="7" type="primary">Aste57867_8222</name>
    <name evidence="6" type="ORF">As57867_008191</name>
    <name evidence="7" type="ORF">ASTE57867_8222</name>
</gene>
<reference evidence="7 8" key="1">
    <citation type="submission" date="2019-03" db="EMBL/GenBank/DDBJ databases">
        <authorList>
            <person name="Gaulin E."/>
            <person name="Dumas B."/>
        </authorList>
    </citation>
    <scope>NUCLEOTIDE SEQUENCE [LARGE SCALE GENOMIC DNA]</scope>
    <source>
        <strain evidence="7">CBS 568.67</strain>
    </source>
</reference>
<dbReference type="OrthoDB" id="273917at2759"/>
<name>A0A485KJN5_9STRA</name>
<dbReference type="GO" id="GO:1990817">
    <property type="term" value="F:poly(A) RNA polymerase activity"/>
    <property type="evidence" value="ECO:0007669"/>
    <property type="project" value="InterPro"/>
</dbReference>
<dbReference type="SUPFAM" id="SSF81301">
    <property type="entry name" value="Nucleotidyltransferase"/>
    <property type="match status" value="1"/>
</dbReference>
<evidence type="ECO:0000313" key="8">
    <source>
        <dbReference type="Proteomes" id="UP000332933"/>
    </source>
</evidence>
<keyword evidence="2" id="KW-0460">Magnesium</keyword>
<dbReference type="GO" id="GO:0031499">
    <property type="term" value="C:TRAMP complex"/>
    <property type="evidence" value="ECO:0007669"/>
    <property type="project" value="TreeGrafter"/>
</dbReference>
<dbReference type="AlphaFoldDB" id="A0A485KJN5"/>
<dbReference type="Pfam" id="PF03828">
    <property type="entry name" value="PAP_assoc"/>
    <property type="match status" value="1"/>
</dbReference>
<dbReference type="CDD" id="cd05402">
    <property type="entry name" value="NT_PAP_TUTase"/>
    <property type="match status" value="1"/>
</dbReference>
<dbReference type="InterPro" id="IPR002058">
    <property type="entry name" value="PAP_assoc"/>
</dbReference>
<dbReference type="SUPFAM" id="SSF81631">
    <property type="entry name" value="PAP/OAS1 substrate-binding domain"/>
    <property type="match status" value="1"/>
</dbReference>
<keyword evidence="8" id="KW-1185">Reference proteome</keyword>
<dbReference type="Pfam" id="PF22600">
    <property type="entry name" value="MTPAP-like_central"/>
    <property type="match status" value="1"/>
</dbReference>
<dbReference type="PANTHER" id="PTHR23092:SF15">
    <property type="entry name" value="INACTIVE NON-CANONICAL POLY(A) RNA POLYMERASE PROTEIN TRF4-2-RELATED"/>
    <property type="match status" value="1"/>
</dbReference>
<evidence type="ECO:0000313" key="6">
    <source>
        <dbReference type="EMBL" id="KAF0701293.1"/>
    </source>
</evidence>
<proteinExistence type="predicted"/>
<evidence type="ECO:0000256" key="3">
    <source>
        <dbReference type="SAM" id="MobiDB-lite"/>
    </source>
</evidence>
<feature type="compositionally biased region" description="Basic residues" evidence="3">
    <location>
        <begin position="384"/>
        <end position="395"/>
    </location>
</feature>
<protein>
    <submittedName>
        <fullName evidence="7">Aste57867_8222 protein</fullName>
    </submittedName>
</protein>
<evidence type="ECO:0000313" key="7">
    <source>
        <dbReference type="EMBL" id="VFT85109.1"/>
    </source>
</evidence>
<dbReference type="GO" id="GO:0005730">
    <property type="term" value="C:nucleolus"/>
    <property type="evidence" value="ECO:0007669"/>
    <property type="project" value="TreeGrafter"/>
</dbReference>
<sequence>MTTHRLASPMAPPLMELFSTSISLESLQGAHVHTLSEHASQLEPMWTWFESLGYDEQRNVLSFVDAEWISTLRTLHSLVMDRKHEDGVFILLNDPPKKLHHASAASRRRQHKKHPETTPLLERCAFQTWHDIEGRSPSSAASPRLDTEFIVASRQLLSSVRLWDHATYVDAVWIKRSGCMAKGSFQRLLTHVLLHGYRSVPIRHVLPTSSSYSHNPTTVVDTPSSPKLDVLTLAGFVAIRVVENLLDEFHRGGRIVDTGLSIKLNRLALLWDDTTDADQHALLRHDTKGRVQRILNRRLDLFNEASYTLAADQLLDLLDNNVLNDAQFIAESLYTSSIGSVGTCVDLIAREIGADVQVAYSDRVTANLVRQANDAAEAAVVATKPKKKKSKKKAHATMADGDRRHVASVRAATSSSTTNASPVRSDKSDDILLEYDVSSSASSSTGGVPVHDLAMLGEADDDDDDEVHLLEDNQQRRSVSPARRDHHARDAFALALHHDVLEMFAMLQDIVARRRPWQICVVTHVKDCVSRLWPRADVNVFGSFATGLNCPKSDVDLLITGAPSSSSSNMENLAALLRHEPWVQAIHVIDKTAIPLLKVTTGAIPTSCGDAQGVIQLDITFDRPEHRGVETCVFVQRLAAVLPELTPLVLVLKQFLQHANLNDSYTGGLSSYGLTLLVASILHPLQFCGQRPNLGHLVLHFLQLFGCDFDPTTSFVRSTHGGPILDRGAAWPTTQNDVVVIEDPLRPEFNVAKTCFGFPRVQGAFRLARQRIEEMLPTFAAAVDEDDLPGWHSSQGQSVLGCLFDVPHHGQVVGLPRYNTVPAIIGAAYTSYEDPSPVEPVASSDTALEEWSVDAMQLLQQLGSKACVVCGGTGSMHVPGCRLYGLLHRFHAL</sequence>
<dbReference type="Gene3D" id="1.10.1410.10">
    <property type="match status" value="1"/>
</dbReference>
<evidence type="ECO:0000256" key="2">
    <source>
        <dbReference type="ARBA" id="ARBA00022842"/>
    </source>
</evidence>
<evidence type="ECO:0000259" key="5">
    <source>
        <dbReference type="Pfam" id="PF22600"/>
    </source>
</evidence>
<feature type="domain" description="Poly(A) RNA polymerase mitochondrial-like central palm" evidence="5">
    <location>
        <begin position="520"/>
        <end position="620"/>
    </location>
</feature>
<dbReference type="InterPro" id="IPR043519">
    <property type="entry name" value="NT_sf"/>
</dbReference>
<evidence type="ECO:0000259" key="4">
    <source>
        <dbReference type="Pfam" id="PF03828"/>
    </source>
</evidence>
<dbReference type="EMBL" id="CAADRA010005115">
    <property type="protein sequence ID" value="VFT85109.1"/>
    <property type="molecule type" value="Genomic_DNA"/>
</dbReference>
<dbReference type="EMBL" id="VJMH01005094">
    <property type="protein sequence ID" value="KAF0701293.1"/>
    <property type="molecule type" value="Genomic_DNA"/>
</dbReference>
<feature type="compositionally biased region" description="Low complexity" evidence="3">
    <location>
        <begin position="408"/>
        <end position="423"/>
    </location>
</feature>
<feature type="region of interest" description="Disordered" evidence="3">
    <location>
        <begin position="380"/>
        <end position="425"/>
    </location>
</feature>
<feature type="domain" description="PAP-associated" evidence="4">
    <location>
        <begin position="693"/>
        <end position="747"/>
    </location>
</feature>
<dbReference type="GO" id="GO:0003729">
    <property type="term" value="F:mRNA binding"/>
    <property type="evidence" value="ECO:0007669"/>
    <property type="project" value="TreeGrafter"/>
</dbReference>
<evidence type="ECO:0000256" key="1">
    <source>
        <dbReference type="ARBA" id="ARBA00022723"/>
    </source>
</evidence>
<reference evidence="6" key="2">
    <citation type="submission" date="2019-06" db="EMBL/GenBank/DDBJ databases">
        <title>Genomics analysis of Aphanomyces spp. identifies a new class of oomycete effector associated with host adaptation.</title>
        <authorList>
            <person name="Gaulin E."/>
        </authorList>
    </citation>
    <scope>NUCLEOTIDE SEQUENCE</scope>
    <source>
        <strain evidence="6">CBS 578.67</strain>
    </source>
</reference>
<dbReference type="Proteomes" id="UP000332933">
    <property type="component" value="Unassembled WGS sequence"/>
</dbReference>
<dbReference type="PANTHER" id="PTHR23092">
    <property type="entry name" value="POLY(A) RNA POLYMERASE"/>
    <property type="match status" value="1"/>
</dbReference>